<dbReference type="SUPFAM" id="SSF51679">
    <property type="entry name" value="Bacterial luciferase-like"/>
    <property type="match status" value="1"/>
</dbReference>
<organism evidence="2 3">
    <name type="scientific">Nocardioides flavescens</name>
    <dbReference type="NCBI Taxonomy" id="2691959"/>
    <lineage>
        <taxon>Bacteria</taxon>
        <taxon>Bacillati</taxon>
        <taxon>Actinomycetota</taxon>
        <taxon>Actinomycetes</taxon>
        <taxon>Propionibacteriales</taxon>
        <taxon>Nocardioidaceae</taxon>
        <taxon>Nocardioides</taxon>
    </lineage>
</organism>
<comment type="caution">
    <text evidence="2">The sequence shown here is derived from an EMBL/GenBank/DDBJ whole genome shotgun (WGS) entry which is preliminary data.</text>
</comment>
<dbReference type="InterPro" id="IPR036661">
    <property type="entry name" value="Luciferase-like_sf"/>
</dbReference>
<dbReference type="Pfam" id="PF00296">
    <property type="entry name" value="Bac_luciferase"/>
    <property type="match status" value="1"/>
</dbReference>
<dbReference type="PANTHER" id="PTHR30137:SF15">
    <property type="entry name" value="BLL6902 PROTEIN"/>
    <property type="match status" value="1"/>
</dbReference>
<dbReference type="InterPro" id="IPR011251">
    <property type="entry name" value="Luciferase-like_dom"/>
</dbReference>
<evidence type="ECO:0000259" key="1">
    <source>
        <dbReference type="Pfam" id="PF00296"/>
    </source>
</evidence>
<name>A0A6L7F1R8_9ACTN</name>
<evidence type="ECO:0000313" key="2">
    <source>
        <dbReference type="EMBL" id="MXG90901.1"/>
    </source>
</evidence>
<dbReference type="Gene3D" id="3.20.20.30">
    <property type="entry name" value="Luciferase-like domain"/>
    <property type="match status" value="1"/>
</dbReference>
<dbReference type="GO" id="GO:0005829">
    <property type="term" value="C:cytosol"/>
    <property type="evidence" value="ECO:0007669"/>
    <property type="project" value="TreeGrafter"/>
</dbReference>
<dbReference type="GO" id="GO:0016705">
    <property type="term" value="F:oxidoreductase activity, acting on paired donors, with incorporation or reduction of molecular oxygen"/>
    <property type="evidence" value="ECO:0007669"/>
    <property type="project" value="InterPro"/>
</dbReference>
<dbReference type="Proteomes" id="UP000473325">
    <property type="component" value="Unassembled WGS sequence"/>
</dbReference>
<gene>
    <name evidence="2" type="ORF">GRQ65_15235</name>
</gene>
<reference evidence="2 3" key="1">
    <citation type="submission" date="2019-12" db="EMBL/GenBank/DDBJ databases">
        <authorList>
            <person name="Kun Z."/>
        </authorList>
    </citation>
    <scope>NUCLEOTIDE SEQUENCE [LARGE SCALE GENOMIC DNA]</scope>
    <source>
        <strain evidence="2 3">YIM 123512</strain>
    </source>
</reference>
<dbReference type="PANTHER" id="PTHR30137">
    <property type="entry name" value="LUCIFERASE-LIKE MONOOXYGENASE"/>
    <property type="match status" value="1"/>
</dbReference>
<accession>A0A6L7F1R8</accession>
<evidence type="ECO:0000313" key="3">
    <source>
        <dbReference type="Proteomes" id="UP000473325"/>
    </source>
</evidence>
<dbReference type="RefSeq" id="WP_160878830.1">
    <property type="nucleotide sequence ID" value="NZ_WUEK01000009.1"/>
</dbReference>
<dbReference type="AlphaFoldDB" id="A0A6L7F1R8"/>
<protein>
    <submittedName>
        <fullName evidence="2">LLM class flavin-dependent oxidoreductase</fullName>
    </submittedName>
</protein>
<feature type="domain" description="Luciferase-like" evidence="1">
    <location>
        <begin position="31"/>
        <end position="317"/>
    </location>
</feature>
<dbReference type="EMBL" id="WUEK01000009">
    <property type="protein sequence ID" value="MXG90901.1"/>
    <property type="molecule type" value="Genomic_DNA"/>
</dbReference>
<dbReference type="InterPro" id="IPR050766">
    <property type="entry name" value="Bact_Lucif_Oxidored"/>
</dbReference>
<proteinExistence type="predicted"/>
<sequence length="363" mass="38161">MTTAALAPPETGRRLVRRIGFNTRVSFSDAAGPAAGLRDGVSLFRAAEELGYDSGWVYQRHFDHYLSSPLPFLSAVGQHTSSISLGTAVLPMRYQEPVLLAEAAGVTDLLVGGRLQLTLSASGTASFDSVFGAVDADAREEAQHRLRRFLAAVEGEPLHVVDGEGQGAPVGTALRVTPHSPGLRSRVRQGVGSVGSAVHAAELGLAVMLGTVLHGLDHGESFPEHQARVIAAYRHRWAEVQAGDPPPVVVAASVLPGTSADLRERYAAYDHQRRTEGMAASRPAGALTPVVSADLPAGMRISPVHHGTPDQVVASVLADPGLAATDELVLFLPPAFGLRDNTRLLADLAREVAPALGWVPRPG</sequence>
<keyword evidence="3" id="KW-1185">Reference proteome</keyword>